<organism evidence="2 3">
    <name type="scientific">Cutaneotrichosporon spelunceum</name>
    <dbReference type="NCBI Taxonomy" id="1672016"/>
    <lineage>
        <taxon>Eukaryota</taxon>
        <taxon>Fungi</taxon>
        <taxon>Dikarya</taxon>
        <taxon>Basidiomycota</taxon>
        <taxon>Agaricomycotina</taxon>
        <taxon>Tremellomycetes</taxon>
        <taxon>Trichosporonales</taxon>
        <taxon>Trichosporonaceae</taxon>
        <taxon>Cutaneotrichosporon</taxon>
    </lineage>
</organism>
<evidence type="ECO:0000256" key="1">
    <source>
        <dbReference type="SAM" id="MobiDB-lite"/>
    </source>
</evidence>
<feature type="region of interest" description="Disordered" evidence="1">
    <location>
        <begin position="68"/>
        <end position="156"/>
    </location>
</feature>
<feature type="compositionally biased region" description="Polar residues" evidence="1">
    <location>
        <begin position="140"/>
        <end position="154"/>
    </location>
</feature>
<feature type="region of interest" description="Disordered" evidence="1">
    <location>
        <begin position="200"/>
        <end position="241"/>
    </location>
</feature>
<reference evidence="2" key="2">
    <citation type="submission" date="2023-06" db="EMBL/GenBank/DDBJ databases">
        <authorList>
            <person name="Kobayashi Y."/>
            <person name="Kayamori A."/>
            <person name="Aoki K."/>
            <person name="Shiwa Y."/>
            <person name="Fujita N."/>
            <person name="Sugita T."/>
            <person name="Iwasaki W."/>
            <person name="Tanaka N."/>
            <person name="Takashima M."/>
        </authorList>
    </citation>
    <scope>NUCLEOTIDE SEQUENCE</scope>
    <source>
        <strain evidence="2">HIS016</strain>
    </source>
</reference>
<feature type="compositionally biased region" description="Polar residues" evidence="1">
    <location>
        <begin position="102"/>
        <end position="125"/>
    </location>
</feature>
<evidence type="ECO:0000313" key="2">
    <source>
        <dbReference type="EMBL" id="GMK59221.1"/>
    </source>
</evidence>
<dbReference type="Proteomes" id="UP001222932">
    <property type="component" value="Unassembled WGS sequence"/>
</dbReference>
<feature type="compositionally biased region" description="Polar residues" evidence="1">
    <location>
        <begin position="202"/>
        <end position="213"/>
    </location>
</feature>
<protein>
    <submittedName>
        <fullName evidence="2">Uncharacterized protein</fullName>
    </submittedName>
</protein>
<gene>
    <name evidence="2" type="ORF">CspeluHIS016_0702360</name>
</gene>
<reference evidence="2" key="1">
    <citation type="journal article" date="2023" name="BMC Genomics">
        <title>Chromosome-level genome assemblies of Cutaneotrichosporon spp. (Trichosporonales, Basidiomycota) reveal imbalanced evolution between nucleotide sequences and chromosome synteny.</title>
        <authorList>
            <person name="Kobayashi Y."/>
            <person name="Kayamori A."/>
            <person name="Aoki K."/>
            <person name="Shiwa Y."/>
            <person name="Matsutani M."/>
            <person name="Fujita N."/>
            <person name="Sugita T."/>
            <person name="Iwasaki W."/>
            <person name="Tanaka N."/>
            <person name="Takashima M."/>
        </authorList>
    </citation>
    <scope>NUCLEOTIDE SEQUENCE</scope>
    <source>
        <strain evidence="2">HIS016</strain>
    </source>
</reference>
<dbReference type="AlphaFoldDB" id="A0AAD3TZ52"/>
<evidence type="ECO:0000313" key="3">
    <source>
        <dbReference type="Proteomes" id="UP001222932"/>
    </source>
</evidence>
<keyword evidence="3" id="KW-1185">Reference proteome</keyword>
<accession>A0AAD3TZ52</accession>
<sequence>MVRWSYGWFDADIFAPRVCEELGPYCPHLRANFAVALALGSLVAPGAPVPGNPSQPKRPSRLRESVIYSADEPDLDLGPKYLEPVRDHDTPSDSSSDMLSSPAITITRASSSSHGHDPLTSSTPLHGTLGHQSRSDTSHGWRSRPSSHASNPGRPSSAAVFAALDDLQEVLAAPQLTPEVIQSLQNRIAVFHLLARPAEQASPFSDGSPSTPTRPALAGAPKFLDPMPRRSLPVRGRHGRV</sequence>
<name>A0AAD3TZ52_9TREE</name>
<comment type="caution">
    <text evidence="2">The sequence shown here is derived from an EMBL/GenBank/DDBJ whole genome shotgun (WGS) entry which is preliminary data.</text>
</comment>
<dbReference type="EMBL" id="BTCM01000007">
    <property type="protein sequence ID" value="GMK59221.1"/>
    <property type="molecule type" value="Genomic_DNA"/>
</dbReference>
<feature type="compositionally biased region" description="Low complexity" evidence="1">
    <location>
        <begin position="92"/>
        <end position="101"/>
    </location>
</feature>
<proteinExistence type="predicted"/>